<feature type="domain" description="PPIase FKBP-type" evidence="7">
    <location>
        <begin position="45"/>
        <end position="134"/>
    </location>
</feature>
<gene>
    <name evidence="8" type="ORF">EJ997_12300</name>
</gene>
<dbReference type="InterPro" id="IPR046357">
    <property type="entry name" value="PPIase_dom_sf"/>
</dbReference>
<dbReference type="EMBL" id="CP034593">
    <property type="protein sequence ID" value="AZQ77999.1"/>
    <property type="molecule type" value="Genomic_DNA"/>
</dbReference>
<dbReference type="RefSeq" id="WP_126704801.1">
    <property type="nucleotide sequence ID" value="NZ_CP034593.1"/>
</dbReference>
<keyword evidence="4 5" id="KW-0413">Isomerase</keyword>
<dbReference type="Pfam" id="PF00254">
    <property type="entry name" value="FKBP_C"/>
    <property type="match status" value="1"/>
</dbReference>
<name>A0A3Q9G9B9_9ACTO</name>
<reference evidence="8 9" key="1">
    <citation type="submission" date="2018-12" db="EMBL/GenBank/DDBJ databases">
        <title>Complete genome sequence of Flaviflexus sp. H23T48.</title>
        <authorList>
            <person name="Bae J.-W."/>
            <person name="Lee J.-Y."/>
        </authorList>
    </citation>
    <scope>NUCLEOTIDE SEQUENCE [LARGE SCALE GENOMIC DNA]</scope>
    <source>
        <strain evidence="8 9">H23T48</strain>
    </source>
</reference>
<evidence type="ECO:0000256" key="3">
    <source>
        <dbReference type="ARBA" id="ARBA00023110"/>
    </source>
</evidence>
<comment type="similarity">
    <text evidence="2 6">Belongs to the FKBP-type PPIase family.</text>
</comment>
<dbReference type="EC" id="5.2.1.8" evidence="6"/>
<keyword evidence="9" id="KW-1185">Reference proteome</keyword>
<evidence type="ECO:0000259" key="7">
    <source>
        <dbReference type="PROSITE" id="PS50059"/>
    </source>
</evidence>
<dbReference type="InterPro" id="IPR001179">
    <property type="entry name" value="PPIase_FKBP_dom"/>
</dbReference>
<dbReference type="Proteomes" id="UP000280344">
    <property type="component" value="Chromosome"/>
</dbReference>
<dbReference type="PANTHER" id="PTHR43811">
    <property type="entry name" value="FKBP-TYPE PEPTIDYL-PROLYL CIS-TRANS ISOMERASE FKPA"/>
    <property type="match status" value="1"/>
</dbReference>
<dbReference type="Gene3D" id="3.10.50.40">
    <property type="match status" value="1"/>
</dbReference>
<keyword evidence="3 5" id="KW-0697">Rotamase</keyword>
<dbReference type="PROSITE" id="PS50059">
    <property type="entry name" value="FKBP_PPIASE"/>
    <property type="match status" value="1"/>
</dbReference>
<protein>
    <recommendedName>
        <fullName evidence="6">Peptidyl-prolyl cis-trans isomerase</fullName>
        <ecNumber evidence="6">5.2.1.8</ecNumber>
    </recommendedName>
</protein>
<evidence type="ECO:0000256" key="4">
    <source>
        <dbReference type="ARBA" id="ARBA00023235"/>
    </source>
</evidence>
<evidence type="ECO:0000313" key="9">
    <source>
        <dbReference type="Proteomes" id="UP000280344"/>
    </source>
</evidence>
<dbReference type="KEGG" id="flh:EJ997_12300"/>
<evidence type="ECO:0000256" key="2">
    <source>
        <dbReference type="ARBA" id="ARBA00006577"/>
    </source>
</evidence>
<evidence type="ECO:0000256" key="1">
    <source>
        <dbReference type="ARBA" id="ARBA00000971"/>
    </source>
</evidence>
<dbReference type="AlphaFoldDB" id="A0A3Q9G9B9"/>
<evidence type="ECO:0000313" key="8">
    <source>
        <dbReference type="EMBL" id="AZQ77999.1"/>
    </source>
</evidence>
<proteinExistence type="inferred from homology"/>
<comment type="catalytic activity">
    <reaction evidence="1 5 6">
        <text>[protein]-peptidylproline (omega=180) = [protein]-peptidylproline (omega=0)</text>
        <dbReference type="Rhea" id="RHEA:16237"/>
        <dbReference type="Rhea" id="RHEA-COMP:10747"/>
        <dbReference type="Rhea" id="RHEA-COMP:10748"/>
        <dbReference type="ChEBI" id="CHEBI:83833"/>
        <dbReference type="ChEBI" id="CHEBI:83834"/>
        <dbReference type="EC" id="5.2.1.8"/>
    </reaction>
</comment>
<evidence type="ECO:0000256" key="5">
    <source>
        <dbReference type="PROSITE-ProRule" id="PRU00277"/>
    </source>
</evidence>
<sequence>MAVELPAASGSFGEEPVLEFPTEQAPAGLHVKVLEEGTGPVVNPGREIEVNYHGQVWNGGLFDSSYKRGDTTNFPIGVGMVIKGWDETLVGKTVGSRLIVSIPPEKGYGARGVPQAGIGGTDTLVFVVDIVGVK</sequence>
<dbReference type="PANTHER" id="PTHR43811:SF19">
    <property type="entry name" value="39 KDA FK506-BINDING NUCLEAR PROTEIN"/>
    <property type="match status" value="1"/>
</dbReference>
<dbReference type="OrthoDB" id="25996at2"/>
<accession>A0A3Q9G9B9</accession>
<evidence type="ECO:0000256" key="6">
    <source>
        <dbReference type="RuleBase" id="RU003915"/>
    </source>
</evidence>
<dbReference type="SUPFAM" id="SSF54534">
    <property type="entry name" value="FKBP-like"/>
    <property type="match status" value="1"/>
</dbReference>
<organism evidence="8 9">
    <name type="scientific">Flaviflexus ciconiae</name>
    <dbReference type="NCBI Taxonomy" id="2496867"/>
    <lineage>
        <taxon>Bacteria</taxon>
        <taxon>Bacillati</taxon>
        <taxon>Actinomycetota</taxon>
        <taxon>Actinomycetes</taxon>
        <taxon>Actinomycetales</taxon>
        <taxon>Actinomycetaceae</taxon>
        <taxon>Flaviflexus</taxon>
    </lineage>
</organism>
<dbReference type="GO" id="GO:0003755">
    <property type="term" value="F:peptidyl-prolyl cis-trans isomerase activity"/>
    <property type="evidence" value="ECO:0007669"/>
    <property type="project" value="UniProtKB-UniRule"/>
</dbReference>